<dbReference type="EMBL" id="FAXC01000179">
    <property type="protein sequence ID" value="CUV09098.1"/>
    <property type="molecule type" value="Genomic_DNA"/>
</dbReference>
<dbReference type="CDD" id="cd05017">
    <property type="entry name" value="SIS_PGI_PMI_1"/>
    <property type="match status" value="1"/>
</dbReference>
<dbReference type="GO" id="GO:0004347">
    <property type="term" value="F:glucose-6-phosphate isomerase activity"/>
    <property type="evidence" value="ECO:0007669"/>
    <property type="project" value="UniProtKB-EC"/>
</dbReference>
<dbReference type="InterPro" id="IPR035484">
    <property type="entry name" value="SIS_PGI/PMI_1"/>
</dbReference>
<name>A0A160VEW9_9ZZZZ</name>
<evidence type="ECO:0000256" key="1">
    <source>
        <dbReference type="ARBA" id="ARBA00010523"/>
    </source>
</evidence>
<dbReference type="NCBIfam" id="NF006426">
    <property type="entry name" value="PRK08674.1-6"/>
    <property type="match status" value="1"/>
</dbReference>
<feature type="domain" description="SIS" evidence="3">
    <location>
        <begin position="1"/>
        <end position="127"/>
    </location>
</feature>
<evidence type="ECO:0000313" key="4">
    <source>
        <dbReference type="EMBL" id="CUV09098.1"/>
    </source>
</evidence>
<evidence type="ECO:0000256" key="2">
    <source>
        <dbReference type="ARBA" id="ARBA00023235"/>
    </source>
</evidence>
<sequence>MGGSAIGGDVARLLCKNELKVPMVVSRNYTLPGWVNENTLVICCSYSGNTEETLAAFEHARDKGAQIAGLSTGGTLSEKMAEFEFDLVTIPGGLQPRAALGFSLVPMLFLMKQTGLIGSETIDQLPEAASFIASIRDQYGKQSDDNPTYSLAQRIYKTIPVIYGETDATGTLAVRFKGQLSENAKMLAYCNELPEMNHNEIVGFKNNQDILNHMSVIWLKDEKDHPRIAVRQDSTREIIGDLCANHEMVSLEGDSAAIRYLHLIHYGDWVSYWCAILHQTNPTPVKKIDRLKAILSEKS</sequence>
<dbReference type="Gene3D" id="3.40.50.10490">
    <property type="entry name" value="Glucose-6-phosphate isomerase like protein, domain 1"/>
    <property type="match status" value="2"/>
</dbReference>
<dbReference type="InterPro" id="IPR046348">
    <property type="entry name" value="SIS_dom_sf"/>
</dbReference>
<dbReference type="GO" id="GO:1901135">
    <property type="term" value="P:carbohydrate derivative metabolic process"/>
    <property type="evidence" value="ECO:0007669"/>
    <property type="project" value="InterPro"/>
</dbReference>
<dbReference type="AlphaFoldDB" id="A0A160VEW9"/>
<dbReference type="GO" id="GO:0005975">
    <property type="term" value="P:carbohydrate metabolic process"/>
    <property type="evidence" value="ECO:0007669"/>
    <property type="project" value="InterPro"/>
</dbReference>
<dbReference type="GO" id="GO:0004476">
    <property type="term" value="F:mannose-6-phosphate isomerase activity"/>
    <property type="evidence" value="ECO:0007669"/>
    <property type="project" value="UniProtKB-EC"/>
</dbReference>
<keyword evidence="2 4" id="KW-0413">Isomerase</keyword>
<gene>
    <name evidence="4" type="ORF">MGWOODY_Mmi1788</name>
</gene>
<organism evidence="4">
    <name type="scientific">hydrothermal vent metagenome</name>
    <dbReference type="NCBI Taxonomy" id="652676"/>
    <lineage>
        <taxon>unclassified sequences</taxon>
        <taxon>metagenomes</taxon>
        <taxon>ecological metagenomes</taxon>
    </lineage>
</organism>
<dbReference type="SUPFAM" id="SSF53697">
    <property type="entry name" value="SIS domain"/>
    <property type="match status" value="1"/>
</dbReference>
<dbReference type="InterPro" id="IPR019490">
    <property type="entry name" value="Glu6P/Mann6P_isomerase_C"/>
</dbReference>
<dbReference type="EC" id="5.3.1.9" evidence="4"/>
<dbReference type="GO" id="GO:0097367">
    <property type="term" value="F:carbohydrate derivative binding"/>
    <property type="evidence" value="ECO:0007669"/>
    <property type="project" value="InterPro"/>
</dbReference>
<protein>
    <submittedName>
        <fullName evidence="4">Glucose-6-phosphate isomerase, archaeal II / Mannose-6-phosphate isomerase, archaeal</fullName>
        <ecNumber evidence="4">5.3.1.8</ecNumber>
        <ecNumber evidence="4">5.3.1.9</ecNumber>
    </submittedName>
</protein>
<proteinExistence type="inferred from homology"/>
<evidence type="ECO:0000259" key="3">
    <source>
        <dbReference type="PROSITE" id="PS51464"/>
    </source>
</evidence>
<dbReference type="CDD" id="cd05637">
    <property type="entry name" value="SIS_PGI_PMI_2"/>
    <property type="match status" value="1"/>
</dbReference>
<dbReference type="Pfam" id="PF10432">
    <property type="entry name" value="bact-PGI_C"/>
    <property type="match status" value="1"/>
</dbReference>
<accession>A0A160VEW9</accession>
<dbReference type="EC" id="5.3.1.8" evidence="4"/>
<comment type="similarity">
    <text evidence="1">Belongs to the PGI/PMI family.</text>
</comment>
<dbReference type="NCBIfam" id="NF006423">
    <property type="entry name" value="PRK08674.1-2"/>
    <property type="match status" value="1"/>
</dbReference>
<reference evidence="4" key="1">
    <citation type="submission" date="2015-10" db="EMBL/GenBank/DDBJ databases">
        <authorList>
            <person name="Gilbert D.G."/>
        </authorList>
    </citation>
    <scope>NUCLEOTIDE SEQUENCE</scope>
</reference>
<dbReference type="InterPro" id="IPR001347">
    <property type="entry name" value="SIS_dom"/>
</dbReference>
<dbReference type="NCBIfam" id="TIGR02128">
    <property type="entry name" value="G6PI_arch"/>
    <property type="match status" value="1"/>
</dbReference>
<dbReference type="PROSITE" id="PS51464">
    <property type="entry name" value="SIS"/>
    <property type="match status" value="1"/>
</dbReference>